<evidence type="ECO:0000313" key="2">
    <source>
        <dbReference type="Proteomes" id="UP000814176"/>
    </source>
</evidence>
<comment type="caution">
    <text evidence="1">The sequence shown here is derived from an EMBL/GenBank/DDBJ whole genome shotgun (WGS) entry which is preliminary data.</text>
</comment>
<dbReference type="GeneID" id="72003185"/>
<name>A0ABQ8KVN0_9APHY</name>
<dbReference type="PANTHER" id="PTHR28066">
    <property type="entry name" value="37S RIBOSOMAL PROTEIN MRP10, MITOCHONDRIAL"/>
    <property type="match status" value="1"/>
</dbReference>
<evidence type="ECO:0008006" key="3">
    <source>
        <dbReference type="Google" id="ProtNLM"/>
    </source>
</evidence>
<organism evidence="1 2">
    <name type="scientific">Rhodofomes roseus</name>
    <dbReference type="NCBI Taxonomy" id="34475"/>
    <lineage>
        <taxon>Eukaryota</taxon>
        <taxon>Fungi</taxon>
        <taxon>Dikarya</taxon>
        <taxon>Basidiomycota</taxon>
        <taxon>Agaricomycotina</taxon>
        <taxon>Agaricomycetes</taxon>
        <taxon>Polyporales</taxon>
        <taxon>Rhodofomes</taxon>
    </lineage>
</organism>
<dbReference type="PANTHER" id="PTHR28066:SF1">
    <property type="entry name" value="SMALL RIBOSOMAL SUBUNIT PROTEIN MS37"/>
    <property type="match status" value="1"/>
</dbReference>
<accession>A0ABQ8KVN0</accession>
<sequence length="79" mass="8942">MQIKELKVRPRRAAREGPCGPLLASMLGCFSTYNDVHGMGPCQDAVKSLFECVKTTNKNKAKPRSSINYHLMRLNKYLK</sequence>
<dbReference type="RefSeq" id="XP_047783954.1">
    <property type="nucleotide sequence ID" value="XM_047922453.1"/>
</dbReference>
<gene>
    <name evidence="1" type="ORF">C8Q71DRAFT_735121</name>
</gene>
<dbReference type="InterPro" id="IPR017264">
    <property type="entry name" value="Ribosomal_mS37_fun"/>
</dbReference>
<evidence type="ECO:0000313" key="1">
    <source>
        <dbReference type="EMBL" id="KAH9842907.1"/>
    </source>
</evidence>
<keyword evidence="2" id="KW-1185">Reference proteome</keyword>
<reference evidence="1 2" key="1">
    <citation type="journal article" date="2021" name="Environ. Microbiol.">
        <title>Gene family expansions and transcriptome signatures uncover fungal adaptations to wood decay.</title>
        <authorList>
            <person name="Hage H."/>
            <person name="Miyauchi S."/>
            <person name="Viragh M."/>
            <person name="Drula E."/>
            <person name="Min B."/>
            <person name="Chaduli D."/>
            <person name="Navarro D."/>
            <person name="Favel A."/>
            <person name="Norest M."/>
            <person name="Lesage-Meessen L."/>
            <person name="Balint B."/>
            <person name="Merenyi Z."/>
            <person name="de Eugenio L."/>
            <person name="Morin E."/>
            <person name="Martinez A.T."/>
            <person name="Baldrian P."/>
            <person name="Stursova M."/>
            <person name="Martinez M.J."/>
            <person name="Novotny C."/>
            <person name="Magnuson J.K."/>
            <person name="Spatafora J.W."/>
            <person name="Maurice S."/>
            <person name="Pangilinan J."/>
            <person name="Andreopoulos W."/>
            <person name="LaButti K."/>
            <person name="Hundley H."/>
            <person name="Na H."/>
            <person name="Kuo A."/>
            <person name="Barry K."/>
            <person name="Lipzen A."/>
            <person name="Henrissat B."/>
            <person name="Riley R."/>
            <person name="Ahrendt S."/>
            <person name="Nagy L.G."/>
            <person name="Grigoriev I.V."/>
            <person name="Martin F."/>
            <person name="Rosso M.N."/>
        </authorList>
    </citation>
    <scope>NUCLEOTIDE SEQUENCE [LARGE SCALE GENOMIC DNA]</scope>
    <source>
        <strain evidence="1 2">CIRM-BRFM 1785</strain>
    </source>
</reference>
<dbReference type="EMBL" id="JADCUA010000002">
    <property type="protein sequence ID" value="KAH9842907.1"/>
    <property type="molecule type" value="Genomic_DNA"/>
</dbReference>
<protein>
    <recommendedName>
        <fullName evidence="3">CHCH domain-containing protein</fullName>
    </recommendedName>
</protein>
<dbReference type="Proteomes" id="UP000814176">
    <property type="component" value="Unassembled WGS sequence"/>
</dbReference>
<dbReference type="PROSITE" id="PS51257">
    <property type="entry name" value="PROKAR_LIPOPROTEIN"/>
    <property type="match status" value="1"/>
</dbReference>
<proteinExistence type="predicted"/>